<feature type="domain" description="HAT C-terminal dimerisation" evidence="1">
    <location>
        <begin position="137"/>
        <end position="203"/>
    </location>
</feature>
<protein>
    <recommendedName>
        <fullName evidence="1">HAT C-terminal dimerisation domain-containing protein</fullName>
    </recommendedName>
</protein>
<name>A0A1V9Y7F9_9STRA</name>
<proteinExistence type="predicted"/>
<accession>A0A1V9Y7F9</accession>
<keyword evidence="3" id="KW-1185">Reference proteome</keyword>
<gene>
    <name evidence="2" type="ORF">THRCLA_23316</name>
</gene>
<dbReference type="OrthoDB" id="113641at2759"/>
<dbReference type="EMBL" id="JNBS01004932">
    <property type="protein sequence ID" value="OQR81670.1"/>
    <property type="molecule type" value="Genomic_DNA"/>
</dbReference>
<dbReference type="Pfam" id="PF05699">
    <property type="entry name" value="Dimer_Tnp_hAT"/>
    <property type="match status" value="1"/>
</dbReference>
<dbReference type="GO" id="GO:0046983">
    <property type="term" value="F:protein dimerization activity"/>
    <property type="evidence" value="ECO:0007669"/>
    <property type="project" value="InterPro"/>
</dbReference>
<dbReference type="AlphaFoldDB" id="A0A1V9Y7F9"/>
<dbReference type="InterPro" id="IPR008906">
    <property type="entry name" value="HATC_C_dom"/>
</dbReference>
<evidence type="ECO:0000313" key="2">
    <source>
        <dbReference type="EMBL" id="OQR81670.1"/>
    </source>
</evidence>
<dbReference type="InterPro" id="IPR012337">
    <property type="entry name" value="RNaseH-like_sf"/>
</dbReference>
<dbReference type="Proteomes" id="UP000243217">
    <property type="component" value="Unassembled WGS sequence"/>
</dbReference>
<evidence type="ECO:0000259" key="1">
    <source>
        <dbReference type="Pfam" id="PF05699"/>
    </source>
</evidence>
<evidence type="ECO:0000313" key="3">
    <source>
        <dbReference type="Proteomes" id="UP000243217"/>
    </source>
</evidence>
<dbReference type="SUPFAM" id="SSF53098">
    <property type="entry name" value="Ribonuclease H-like"/>
    <property type="match status" value="1"/>
</dbReference>
<sequence>MCFQTLLNNEVYDGVNDYNAGIVECDNVIGLSGNDESLNFHEYHFFERINVSSLRTFFRQKISSRWSYVQTNAMGIAFYLDPRHKLSSSKYGDERLVREQIVSFSLQSRLIEQSQVQDLTSQIYDFARAKYRERYMEKTSPISYWDCARNEFPLLGSVPNIIFAIPTSSAASELAWRSIMDHIHSKKRNRLSVDKVKQLVFVYINYAALKSESIDLAMHQSFPESIDG</sequence>
<organism evidence="2 3">
    <name type="scientific">Thraustotheca clavata</name>
    <dbReference type="NCBI Taxonomy" id="74557"/>
    <lineage>
        <taxon>Eukaryota</taxon>
        <taxon>Sar</taxon>
        <taxon>Stramenopiles</taxon>
        <taxon>Oomycota</taxon>
        <taxon>Saprolegniomycetes</taxon>
        <taxon>Saprolegniales</taxon>
        <taxon>Achlyaceae</taxon>
        <taxon>Thraustotheca</taxon>
    </lineage>
</organism>
<reference evidence="2 3" key="1">
    <citation type="journal article" date="2014" name="Genome Biol. Evol.">
        <title>The secreted proteins of Achlya hypogyna and Thraustotheca clavata identify the ancestral oomycete secretome and reveal gene acquisitions by horizontal gene transfer.</title>
        <authorList>
            <person name="Misner I."/>
            <person name="Blouin N."/>
            <person name="Leonard G."/>
            <person name="Richards T.A."/>
            <person name="Lane C.E."/>
        </authorList>
    </citation>
    <scope>NUCLEOTIDE SEQUENCE [LARGE SCALE GENOMIC DNA]</scope>
    <source>
        <strain evidence="2 3">ATCC 34112</strain>
    </source>
</reference>
<comment type="caution">
    <text evidence="2">The sequence shown here is derived from an EMBL/GenBank/DDBJ whole genome shotgun (WGS) entry which is preliminary data.</text>
</comment>